<dbReference type="Gene3D" id="1.10.443.10">
    <property type="entry name" value="Intergrase catalytic core"/>
    <property type="match status" value="1"/>
</dbReference>
<evidence type="ECO:0000313" key="9">
    <source>
        <dbReference type="Proteomes" id="UP001202031"/>
    </source>
</evidence>
<evidence type="ECO:0000259" key="7">
    <source>
        <dbReference type="PROSITE" id="PS51900"/>
    </source>
</evidence>
<keyword evidence="4" id="KW-0233">DNA recombination</keyword>
<dbReference type="SUPFAM" id="SSF56349">
    <property type="entry name" value="DNA breaking-rejoining enzymes"/>
    <property type="match status" value="1"/>
</dbReference>
<name>A0ABT0R7U6_9BACT</name>
<evidence type="ECO:0000256" key="3">
    <source>
        <dbReference type="ARBA" id="ARBA00023125"/>
    </source>
</evidence>
<sequence>MSKPFYSGRLSINKEKSSPYWMVTFQGPDGKMRRRSTKVPVNGGEFEGDRITAKLAERLAYQRGVQIACAEAEEYQAHNNVSVRAWCDDYVRRKAALVSEDTARNARTAYKHFYAYLGGRADAPLRLITKADIKGFVAARREEVRQKTVAKDLAALSQAFTDAVDSEVIDRNPCTGVSIPPDRAGEKLHKEAFTLDEIRYMIEHFPPLWSSAVRCSFETFGQRLGDILRLNWSQFDWERRVVRFDTGKTGRWMDQPMREGFYQWALARWKEEGEPADALLHAPLLALGDGASAQFGLLLRTHGIGVVHGAAGGRRRRMNSKSFHSIRATAATMLQASGVSQGLAMELVGHDSTAVHSVYIRPSADQLRSAAESLPELLP</sequence>
<dbReference type="RefSeq" id="WP_102733282.1">
    <property type="nucleotide sequence ID" value="NZ_CP072027.1"/>
</dbReference>
<evidence type="ECO:0000256" key="1">
    <source>
        <dbReference type="ARBA" id="ARBA00008857"/>
    </source>
</evidence>
<dbReference type="InterPro" id="IPR011010">
    <property type="entry name" value="DNA_brk_join_enz"/>
</dbReference>
<proteinExistence type="inferred from homology"/>
<evidence type="ECO:0000256" key="2">
    <source>
        <dbReference type="ARBA" id="ARBA00022908"/>
    </source>
</evidence>
<dbReference type="Gene3D" id="1.10.150.130">
    <property type="match status" value="1"/>
</dbReference>
<dbReference type="PROSITE" id="PS51898">
    <property type="entry name" value="TYR_RECOMBINASE"/>
    <property type="match status" value="1"/>
</dbReference>
<dbReference type="Pfam" id="PF00589">
    <property type="entry name" value="Phage_integrase"/>
    <property type="match status" value="1"/>
</dbReference>
<dbReference type="InterPro" id="IPR010998">
    <property type="entry name" value="Integrase_recombinase_N"/>
</dbReference>
<gene>
    <name evidence="8" type="ORF">M8N44_06635</name>
</gene>
<comment type="similarity">
    <text evidence="1">Belongs to the 'phage' integrase family.</text>
</comment>
<dbReference type="PANTHER" id="PTHR30629">
    <property type="entry name" value="PROPHAGE INTEGRASE"/>
    <property type="match status" value="1"/>
</dbReference>
<organism evidence="8 9">
    <name type="scientific">Akkermansia massiliensis</name>
    <dbReference type="NCBI Taxonomy" id="2927224"/>
    <lineage>
        <taxon>Bacteria</taxon>
        <taxon>Pseudomonadati</taxon>
        <taxon>Verrucomicrobiota</taxon>
        <taxon>Verrucomicrobiia</taxon>
        <taxon>Verrucomicrobiales</taxon>
        <taxon>Akkermansiaceae</taxon>
        <taxon>Akkermansia</taxon>
    </lineage>
</organism>
<dbReference type="InterPro" id="IPR050808">
    <property type="entry name" value="Phage_Integrase"/>
</dbReference>
<dbReference type="Proteomes" id="UP001202031">
    <property type="component" value="Unassembled WGS sequence"/>
</dbReference>
<dbReference type="Pfam" id="PF13102">
    <property type="entry name" value="Phage_int_SAM_5"/>
    <property type="match status" value="1"/>
</dbReference>
<dbReference type="InterPro" id="IPR044068">
    <property type="entry name" value="CB"/>
</dbReference>
<keyword evidence="3 5" id="KW-0238">DNA-binding</keyword>
<dbReference type="PROSITE" id="PS51900">
    <property type="entry name" value="CB"/>
    <property type="match status" value="1"/>
</dbReference>
<dbReference type="GeneID" id="84023530"/>
<evidence type="ECO:0000313" key="8">
    <source>
        <dbReference type="EMBL" id="MCL6656995.1"/>
    </source>
</evidence>
<evidence type="ECO:0000256" key="4">
    <source>
        <dbReference type="ARBA" id="ARBA00023172"/>
    </source>
</evidence>
<dbReference type="PANTHER" id="PTHR30629:SF2">
    <property type="entry name" value="PROPHAGE INTEGRASE INTS-RELATED"/>
    <property type="match status" value="1"/>
</dbReference>
<keyword evidence="9" id="KW-1185">Reference proteome</keyword>
<accession>A0ABT0R7U6</accession>
<keyword evidence="2" id="KW-0229">DNA integration</keyword>
<dbReference type="InterPro" id="IPR025269">
    <property type="entry name" value="SAM-like_dom"/>
</dbReference>
<dbReference type="EMBL" id="JAMGSI010000001">
    <property type="protein sequence ID" value="MCL6656995.1"/>
    <property type="molecule type" value="Genomic_DNA"/>
</dbReference>
<feature type="domain" description="Tyr recombinase" evidence="6">
    <location>
        <begin position="188"/>
        <end position="372"/>
    </location>
</feature>
<evidence type="ECO:0000256" key="5">
    <source>
        <dbReference type="PROSITE-ProRule" id="PRU01248"/>
    </source>
</evidence>
<comment type="caution">
    <text evidence="8">The sequence shown here is derived from an EMBL/GenBank/DDBJ whole genome shotgun (WGS) entry which is preliminary data.</text>
</comment>
<protein>
    <submittedName>
        <fullName evidence="8">Site-specific integrase</fullName>
    </submittedName>
</protein>
<evidence type="ECO:0000259" key="6">
    <source>
        <dbReference type="PROSITE" id="PS51898"/>
    </source>
</evidence>
<dbReference type="InterPro" id="IPR002104">
    <property type="entry name" value="Integrase_catalytic"/>
</dbReference>
<dbReference type="InterPro" id="IPR013762">
    <property type="entry name" value="Integrase-like_cat_sf"/>
</dbReference>
<reference evidence="8 9" key="1">
    <citation type="submission" date="2022-03" db="EMBL/GenBank/DDBJ databases">
        <title>Taxonomic description of new species and reclassification of some bacterial strains.</title>
        <authorList>
            <person name="Ndongo S."/>
        </authorList>
    </citation>
    <scope>NUCLEOTIDE SEQUENCE [LARGE SCALE GENOMIC DNA]</scope>
    <source>
        <strain evidence="8 9">Marseille-P6666</strain>
    </source>
</reference>
<feature type="domain" description="Core-binding (CB)" evidence="7">
    <location>
        <begin position="81"/>
        <end position="164"/>
    </location>
</feature>